<evidence type="ECO:0000313" key="2">
    <source>
        <dbReference type="Proteomes" id="UP000516439"/>
    </source>
</evidence>
<sequence>MNRLFIYIALLIIFGFQAAAQNPGLDFLNKLKKDNPLLYSGFKGAFSVSETGSALYDLPFSVSPGVGGMTPQLSVSYSSSSSSSILGKDGH</sequence>
<evidence type="ECO:0008006" key="3">
    <source>
        <dbReference type="Google" id="ProtNLM"/>
    </source>
</evidence>
<dbReference type="EMBL" id="CP061171">
    <property type="protein sequence ID" value="QNR82890.1"/>
    <property type="molecule type" value="Genomic_DNA"/>
</dbReference>
<proteinExistence type="predicted"/>
<evidence type="ECO:0000313" key="1">
    <source>
        <dbReference type="EMBL" id="QNR82890.1"/>
    </source>
</evidence>
<name>A0ABX6TI06_9SPHI</name>
<accession>A0ABX6TI06</accession>
<dbReference type="RefSeq" id="WP_190326143.1">
    <property type="nucleotide sequence ID" value="NZ_CP061171.1"/>
</dbReference>
<reference evidence="1 2" key="1">
    <citation type="submission" date="2020-09" db="EMBL/GenBank/DDBJ databases">
        <title>Pedobacter sp. SW-16 isolated from soil near Yeocheon.</title>
        <authorList>
            <person name="Im H.S."/>
            <person name="Joung Y."/>
            <person name="Lee S.-S."/>
        </authorList>
    </citation>
    <scope>NUCLEOTIDE SEQUENCE [LARGE SCALE GENOMIC DNA]</scope>
    <source>
        <strain evidence="1 2">SW-16</strain>
    </source>
</reference>
<gene>
    <name evidence="1" type="ORF">H9N25_12920</name>
</gene>
<organism evidence="1 2">
    <name type="scientific">Pedobacter riviphilus</name>
    <dbReference type="NCBI Taxonomy" id="2766984"/>
    <lineage>
        <taxon>Bacteria</taxon>
        <taxon>Pseudomonadati</taxon>
        <taxon>Bacteroidota</taxon>
        <taxon>Sphingobacteriia</taxon>
        <taxon>Sphingobacteriales</taxon>
        <taxon>Sphingobacteriaceae</taxon>
        <taxon>Pedobacter</taxon>
    </lineage>
</organism>
<protein>
    <recommendedName>
        <fullName evidence="3">Virulence plasmid B protein</fullName>
    </recommendedName>
</protein>
<keyword evidence="2" id="KW-1185">Reference proteome</keyword>
<dbReference type="Proteomes" id="UP000516439">
    <property type="component" value="Chromosome"/>
</dbReference>